<evidence type="ECO:0000256" key="1">
    <source>
        <dbReference type="ARBA" id="ARBA00022679"/>
    </source>
</evidence>
<keyword evidence="1" id="KW-0808">Transferase</keyword>
<sequence length="233" mass="24921">MVDRFAAAASALSQMDGDGSSLTLPILDVIPVTGAAISTLGDFLGSETVAASDDLAARIDEVQFDLGEGPCWEALSTGRPVLSPQLADVRRWPAFSEAMAPHRVGALFAFPLIIGPLRIGALDLYAVQPMELGARDAKRSEVFASIVSRHVLRRALGSAATTESDDHAPNARRIIHQATGFVIAQLGISAEDAHLLIQGQAFSQGRSMREVAEDLIERRLTYELADSSIEDTR</sequence>
<dbReference type="InterPro" id="IPR029016">
    <property type="entry name" value="GAF-like_dom_sf"/>
</dbReference>
<dbReference type="SMART" id="SM01012">
    <property type="entry name" value="ANTAR"/>
    <property type="match status" value="1"/>
</dbReference>
<dbReference type="InterPro" id="IPR011006">
    <property type="entry name" value="CheY-like_superfamily"/>
</dbReference>
<dbReference type="InterPro" id="IPR036388">
    <property type="entry name" value="WH-like_DNA-bd_sf"/>
</dbReference>
<reference evidence="6 7" key="1">
    <citation type="submission" date="2023-07" db="EMBL/GenBank/DDBJ databases">
        <title>Comparative genomics of wheat-associated soil bacteria to identify genetic determinants of phenazine resistance.</title>
        <authorList>
            <person name="Mouncey N."/>
        </authorList>
    </citation>
    <scope>NUCLEOTIDE SEQUENCE [LARGE SCALE GENOMIC DNA]</scope>
    <source>
        <strain evidence="6 7">V3I3</strain>
    </source>
</reference>
<evidence type="ECO:0000256" key="3">
    <source>
        <dbReference type="ARBA" id="ARBA00023015"/>
    </source>
</evidence>
<evidence type="ECO:0000259" key="5">
    <source>
        <dbReference type="PROSITE" id="PS50921"/>
    </source>
</evidence>
<protein>
    <recommendedName>
        <fullName evidence="5">ANTAR domain-containing protein</fullName>
    </recommendedName>
</protein>
<keyword evidence="2" id="KW-0418">Kinase</keyword>
<feature type="domain" description="ANTAR" evidence="5">
    <location>
        <begin position="153"/>
        <end position="216"/>
    </location>
</feature>
<dbReference type="Gene3D" id="1.10.10.10">
    <property type="entry name" value="Winged helix-like DNA-binding domain superfamily/Winged helix DNA-binding domain"/>
    <property type="match status" value="1"/>
</dbReference>
<dbReference type="SUPFAM" id="SSF52172">
    <property type="entry name" value="CheY-like"/>
    <property type="match status" value="1"/>
</dbReference>
<gene>
    <name evidence="6" type="ORF">QFZ26_002224</name>
</gene>
<name>A0ABU0RC97_9MICO</name>
<keyword evidence="7" id="KW-1185">Reference proteome</keyword>
<comment type="caution">
    <text evidence="6">The sequence shown here is derived from an EMBL/GenBank/DDBJ whole genome shotgun (WGS) entry which is preliminary data.</text>
</comment>
<dbReference type="Proteomes" id="UP001239083">
    <property type="component" value="Unassembled WGS sequence"/>
</dbReference>
<evidence type="ECO:0000313" key="7">
    <source>
        <dbReference type="Proteomes" id="UP001239083"/>
    </source>
</evidence>
<keyword evidence="3" id="KW-0805">Transcription regulation</keyword>
<dbReference type="EMBL" id="JAUSYY010000001">
    <property type="protein sequence ID" value="MDQ0894669.1"/>
    <property type="molecule type" value="Genomic_DNA"/>
</dbReference>
<dbReference type="PROSITE" id="PS50921">
    <property type="entry name" value="ANTAR"/>
    <property type="match status" value="1"/>
</dbReference>
<organism evidence="6 7">
    <name type="scientific">Agromyces ramosus</name>
    <dbReference type="NCBI Taxonomy" id="33879"/>
    <lineage>
        <taxon>Bacteria</taxon>
        <taxon>Bacillati</taxon>
        <taxon>Actinomycetota</taxon>
        <taxon>Actinomycetes</taxon>
        <taxon>Micrococcales</taxon>
        <taxon>Microbacteriaceae</taxon>
        <taxon>Agromyces</taxon>
    </lineage>
</organism>
<dbReference type="InterPro" id="IPR005561">
    <property type="entry name" value="ANTAR"/>
</dbReference>
<dbReference type="SUPFAM" id="SSF55781">
    <property type="entry name" value="GAF domain-like"/>
    <property type="match status" value="1"/>
</dbReference>
<evidence type="ECO:0000313" key="6">
    <source>
        <dbReference type="EMBL" id="MDQ0894669.1"/>
    </source>
</evidence>
<accession>A0ABU0RC97</accession>
<dbReference type="Pfam" id="PF13185">
    <property type="entry name" value="GAF_2"/>
    <property type="match status" value="1"/>
</dbReference>
<dbReference type="RefSeq" id="WP_307042095.1">
    <property type="nucleotide sequence ID" value="NZ_JAUSYY010000001.1"/>
</dbReference>
<keyword evidence="4" id="KW-0804">Transcription</keyword>
<dbReference type="Pfam" id="PF03861">
    <property type="entry name" value="ANTAR"/>
    <property type="match status" value="1"/>
</dbReference>
<evidence type="ECO:0000256" key="4">
    <source>
        <dbReference type="ARBA" id="ARBA00023163"/>
    </source>
</evidence>
<proteinExistence type="predicted"/>
<dbReference type="InterPro" id="IPR003018">
    <property type="entry name" value="GAF"/>
</dbReference>
<dbReference type="Gene3D" id="3.30.450.40">
    <property type="match status" value="1"/>
</dbReference>
<evidence type="ECO:0000256" key="2">
    <source>
        <dbReference type="ARBA" id="ARBA00022777"/>
    </source>
</evidence>